<dbReference type="Pfam" id="PF25099">
    <property type="entry name" value="GOLD_PATL1_C"/>
    <property type="match status" value="1"/>
</dbReference>
<feature type="domain" description="CRAL-TRIO" evidence="15">
    <location>
        <begin position="547"/>
        <end position="654"/>
    </location>
</feature>
<gene>
    <name evidence="17" type="ORF">Bca52824_032276</name>
</gene>
<accession>A0A8X7SDV9</accession>
<keyword evidence="18" id="KW-1185">Reference proteome</keyword>
<evidence type="ECO:0000256" key="5">
    <source>
        <dbReference type="ARBA" id="ARBA00022490"/>
    </source>
</evidence>
<keyword evidence="12" id="KW-0472">Membrane</keyword>
<evidence type="ECO:0000256" key="7">
    <source>
        <dbReference type="ARBA" id="ARBA00022553"/>
    </source>
</evidence>
<feature type="compositionally biased region" description="Low complexity" evidence="14">
    <location>
        <begin position="282"/>
        <end position="293"/>
    </location>
</feature>
<dbReference type="EMBL" id="JAAMPC010000007">
    <property type="protein sequence ID" value="KAG2303625.1"/>
    <property type="molecule type" value="Genomic_DNA"/>
</dbReference>
<dbReference type="SUPFAM" id="SSF101576">
    <property type="entry name" value="Supernatant protein factor (SPF), C-terminal domain"/>
    <property type="match status" value="1"/>
</dbReference>
<evidence type="ECO:0000259" key="15">
    <source>
        <dbReference type="PROSITE" id="PS50191"/>
    </source>
</evidence>
<dbReference type="Gene3D" id="1.10.8.20">
    <property type="entry name" value="N-terminal domain of phosphatidylinositol transfer protein sec14p"/>
    <property type="match status" value="1"/>
</dbReference>
<evidence type="ECO:0000256" key="6">
    <source>
        <dbReference type="ARBA" id="ARBA00022499"/>
    </source>
</evidence>
<dbReference type="InterPro" id="IPR036273">
    <property type="entry name" value="CRAL/TRIO_N_dom_sf"/>
</dbReference>
<feature type="compositionally biased region" description="Basic and acidic residues" evidence="14">
    <location>
        <begin position="51"/>
        <end position="63"/>
    </location>
</feature>
<evidence type="ECO:0000256" key="13">
    <source>
        <dbReference type="ARBA" id="ARBA00023306"/>
    </source>
</evidence>
<reference evidence="17 18" key="1">
    <citation type="submission" date="2020-02" db="EMBL/GenBank/DDBJ databases">
        <authorList>
            <person name="Ma Q."/>
            <person name="Huang Y."/>
            <person name="Song X."/>
            <person name="Pei D."/>
        </authorList>
    </citation>
    <scope>NUCLEOTIDE SEQUENCE [LARGE SCALE GENOMIC DNA]</scope>
    <source>
        <strain evidence="17">Sxm20200214</strain>
        <tissue evidence="17">Leaf</tissue>
    </source>
</reference>
<evidence type="ECO:0000259" key="16">
    <source>
        <dbReference type="PROSITE" id="PS50866"/>
    </source>
</evidence>
<dbReference type="Gene3D" id="2.60.120.680">
    <property type="entry name" value="GOLD domain"/>
    <property type="match status" value="1"/>
</dbReference>
<keyword evidence="11" id="KW-0446">Lipid-binding</keyword>
<organism evidence="17 18">
    <name type="scientific">Brassica carinata</name>
    <name type="common">Ethiopian mustard</name>
    <name type="synonym">Abyssinian cabbage</name>
    <dbReference type="NCBI Taxonomy" id="52824"/>
    <lineage>
        <taxon>Eukaryota</taxon>
        <taxon>Viridiplantae</taxon>
        <taxon>Streptophyta</taxon>
        <taxon>Embryophyta</taxon>
        <taxon>Tracheophyta</taxon>
        <taxon>Spermatophyta</taxon>
        <taxon>Magnoliopsida</taxon>
        <taxon>eudicotyledons</taxon>
        <taxon>Gunneridae</taxon>
        <taxon>Pentapetalae</taxon>
        <taxon>rosids</taxon>
        <taxon>malvids</taxon>
        <taxon>Brassicales</taxon>
        <taxon>Brassicaceae</taxon>
        <taxon>Brassiceae</taxon>
        <taxon>Brassica</taxon>
    </lineage>
</organism>
<evidence type="ECO:0000256" key="8">
    <source>
        <dbReference type="ARBA" id="ARBA00022618"/>
    </source>
</evidence>
<dbReference type="Proteomes" id="UP000886595">
    <property type="component" value="Unassembled WGS sequence"/>
</dbReference>
<dbReference type="InterPro" id="IPR056794">
    <property type="entry name" value="PATL1-6_C_GOLD"/>
</dbReference>
<evidence type="ECO:0000256" key="3">
    <source>
        <dbReference type="ARBA" id="ARBA00007155"/>
    </source>
</evidence>
<feature type="compositionally biased region" description="Basic and acidic residues" evidence="14">
    <location>
        <begin position="315"/>
        <end position="334"/>
    </location>
</feature>
<evidence type="ECO:0000256" key="10">
    <source>
        <dbReference type="ARBA" id="ARBA00022990"/>
    </source>
</evidence>
<dbReference type="InterPro" id="IPR036865">
    <property type="entry name" value="CRAL-TRIO_dom_sf"/>
</dbReference>
<dbReference type="Pfam" id="PF03765">
    <property type="entry name" value="CRAL_TRIO_N"/>
    <property type="match status" value="1"/>
</dbReference>
<feature type="domain" description="GOLD" evidence="16">
    <location>
        <begin position="658"/>
        <end position="759"/>
    </location>
</feature>
<feature type="compositionally biased region" description="Low complexity" evidence="14">
    <location>
        <begin position="31"/>
        <end position="43"/>
    </location>
</feature>
<keyword evidence="9" id="KW-0832">Ubl conjugation</keyword>
<comment type="subcellular location">
    <subcellularLocation>
        <location evidence="2">Cytoplasm</location>
    </subcellularLocation>
    <subcellularLocation>
        <location evidence="1">Membrane</location>
    </subcellularLocation>
</comment>
<dbReference type="GO" id="GO:0016020">
    <property type="term" value="C:membrane"/>
    <property type="evidence" value="ECO:0007669"/>
    <property type="project" value="UniProtKB-SubCell"/>
</dbReference>
<feature type="compositionally biased region" description="Basic and acidic residues" evidence="14">
    <location>
        <begin position="144"/>
        <end position="160"/>
    </location>
</feature>
<dbReference type="SMART" id="SM01100">
    <property type="entry name" value="CRAL_TRIO_N"/>
    <property type="match status" value="1"/>
</dbReference>
<dbReference type="OrthoDB" id="75724at2759"/>
<proteinExistence type="inferred from homology"/>
<dbReference type="PANTHER" id="PTHR45932:SF27">
    <property type="entry name" value="PATELLIN-2"/>
    <property type="match status" value="1"/>
</dbReference>
<evidence type="ECO:0000256" key="4">
    <source>
        <dbReference type="ARBA" id="ARBA00022448"/>
    </source>
</evidence>
<sequence>MAQEEIQKPAAASTTTTAPVPAKEETPVVPPVKEVSVPVTTEKSVTAPAPESKEENIVSEKEAPVTVTEPEVTVEEPEVPAEKAEEMATGKVIAHTESFKEEGYLASELTEAEKNALAEFKEMVREALNKHEFTAPPAEEEKVEEVKTDEVAQTKTEEKSAAPTAVETKTEEKSAVTPPEEIKPAAPAAAETKKEETSAVSPTEETKPAAPAAEEITKEEKPVAPTPVESKPAAPVVTETKKEETPAPVETKPAAPVVAETTKQETPAPVTTETKKDEKPAPVETKAAAPATTETKKEEKPAPVETKPAAPVTTETKKEEKPAPVETKQEEKPVSVETKAAAPVTIETKQEEKPVSVETKAAAPVTIETKQVEQPAPPVETEPAVPITTEIKKEEEKEELVTIEKAFAAEQEEATKTVEAIEEESIVSITLPETAVSVEPEEVSIWGIPLLEDERSDVILLKFLRARDFKVKEAFTMLKTRSNGAKKTTSTTSWQKISKGPSSRRWCSLTELTSKDTLFSQTKRSSTSSSSGGFSSKRSVRSLDFSPEAKSSFVFVSDFRNAPGLGKRSLWQFIRRAVKQFEDNYPEFVAKELFINVPWWYIPYYKTFGNIIISPRTRSKMVLAGPSKTAETIFKYVAPEVVLVKYGGLSKESPFTVEDGVTEAVVKSSAKHTIELPASEGSTLSWELRVLGADVSYGAQFEPTSESSYTVIVSKNRKVGLTDEPVITDSFKAGEPGKIVITIDNNTFKKKKVIYRFKTEA</sequence>
<dbReference type="InterPro" id="IPR044834">
    <property type="entry name" value="PATL"/>
</dbReference>
<comment type="similarity">
    <text evidence="3">Belongs to the patellin family.</text>
</comment>
<keyword evidence="4" id="KW-0813">Transport</keyword>
<protein>
    <submittedName>
        <fullName evidence="17">Uncharacterized protein</fullName>
    </submittedName>
</protein>
<keyword evidence="8" id="KW-0132">Cell division</keyword>
<dbReference type="GO" id="GO:0005737">
    <property type="term" value="C:cytoplasm"/>
    <property type="evidence" value="ECO:0007669"/>
    <property type="project" value="UniProtKB-SubCell"/>
</dbReference>
<dbReference type="InterPro" id="IPR011074">
    <property type="entry name" value="CRAL/TRIO_N_dom"/>
</dbReference>
<keyword evidence="5" id="KW-0963">Cytoplasm</keyword>
<keyword evidence="6" id="KW-1017">Isopeptide bond</keyword>
<dbReference type="InterPro" id="IPR009038">
    <property type="entry name" value="GOLD_dom"/>
</dbReference>
<keyword evidence="10" id="KW-0007">Acetylation</keyword>
<evidence type="ECO:0000256" key="12">
    <source>
        <dbReference type="ARBA" id="ARBA00023136"/>
    </source>
</evidence>
<dbReference type="SUPFAM" id="SSF46938">
    <property type="entry name" value="CRAL/TRIO N-terminal domain"/>
    <property type="match status" value="1"/>
</dbReference>
<name>A0A8X7SDV9_BRACI</name>
<evidence type="ECO:0000313" key="17">
    <source>
        <dbReference type="EMBL" id="KAG2303625.1"/>
    </source>
</evidence>
<dbReference type="Pfam" id="PF00650">
    <property type="entry name" value="CRAL_TRIO"/>
    <property type="match status" value="1"/>
</dbReference>
<dbReference type="Gene3D" id="3.40.525.10">
    <property type="entry name" value="CRAL-TRIO lipid binding domain"/>
    <property type="match status" value="1"/>
</dbReference>
<evidence type="ECO:0000256" key="2">
    <source>
        <dbReference type="ARBA" id="ARBA00004496"/>
    </source>
</evidence>
<feature type="region of interest" description="Disordered" evidence="14">
    <location>
        <begin position="1"/>
        <end position="89"/>
    </location>
</feature>
<dbReference type="FunFam" id="2.60.120.680:FF:000008">
    <property type="entry name" value="PATELLIN 2"/>
    <property type="match status" value="1"/>
</dbReference>
<dbReference type="PROSITE" id="PS50866">
    <property type="entry name" value="GOLD"/>
    <property type="match status" value="1"/>
</dbReference>
<dbReference type="InterPro" id="IPR001251">
    <property type="entry name" value="CRAL-TRIO_dom"/>
</dbReference>
<evidence type="ECO:0000256" key="14">
    <source>
        <dbReference type="SAM" id="MobiDB-lite"/>
    </source>
</evidence>
<dbReference type="GO" id="GO:0051301">
    <property type="term" value="P:cell division"/>
    <property type="evidence" value="ECO:0007669"/>
    <property type="project" value="UniProtKB-KW"/>
</dbReference>
<feature type="compositionally biased region" description="Low complexity" evidence="14">
    <location>
        <begin position="303"/>
        <end position="314"/>
    </location>
</feature>
<dbReference type="GO" id="GO:0002020">
    <property type="term" value="F:protease binding"/>
    <property type="evidence" value="ECO:0007669"/>
    <property type="project" value="UniProtKB-ARBA"/>
</dbReference>
<dbReference type="SMART" id="SM00516">
    <property type="entry name" value="SEC14"/>
    <property type="match status" value="1"/>
</dbReference>
<evidence type="ECO:0000256" key="11">
    <source>
        <dbReference type="ARBA" id="ARBA00023121"/>
    </source>
</evidence>
<comment type="caution">
    <text evidence="17">The sequence shown here is derived from an EMBL/GenBank/DDBJ whole genome shotgun (WGS) entry which is preliminary data.</text>
</comment>
<dbReference type="PANTHER" id="PTHR45932">
    <property type="entry name" value="PATELLIN-1"/>
    <property type="match status" value="1"/>
</dbReference>
<evidence type="ECO:0000256" key="9">
    <source>
        <dbReference type="ARBA" id="ARBA00022843"/>
    </source>
</evidence>
<keyword evidence="13" id="KW-0131">Cell cycle</keyword>
<feature type="region of interest" description="Disordered" evidence="14">
    <location>
        <begin position="133"/>
        <end position="361"/>
    </location>
</feature>
<keyword evidence="7" id="KW-0597">Phosphoprotein</keyword>
<evidence type="ECO:0000313" key="18">
    <source>
        <dbReference type="Proteomes" id="UP000886595"/>
    </source>
</evidence>
<dbReference type="PROSITE" id="PS50191">
    <property type="entry name" value="CRAL_TRIO"/>
    <property type="match status" value="1"/>
</dbReference>
<dbReference type="InterPro" id="IPR036598">
    <property type="entry name" value="GOLD_dom_sf"/>
</dbReference>
<feature type="compositionally biased region" description="Low complexity" evidence="14">
    <location>
        <begin position="9"/>
        <end position="21"/>
    </location>
</feature>
<dbReference type="GO" id="GO:0008289">
    <property type="term" value="F:lipid binding"/>
    <property type="evidence" value="ECO:0007669"/>
    <property type="project" value="UniProtKB-KW"/>
</dbReference>
<evidence type="ECO:0000256" key="1">
    <source>
        <dbReference type="ARBA" id="ARBA00004370"/>
    </source>
</evidence>
<dbReference type="CDD" id="cd00170">
    <property type="entry name" value="SEC14"/>
    <property type="match status" value="1"/>
</dbReference>
<dbReference type="AlphaFoldDB" id="A0A8X7SDV9"/>
<dbReference type="SUPFAM" id="SSF52087">
    <property type="entry name" value="CRAL/TRIO domain"/>
    <property type="match status" value="1"/>
</dbReference>